<feature type="region of interest" description="Disordered" evidence="6">
    <location>
        <begin position="628"/>
        <end position="657"/>
    </location>
</feature>
<feature type="domain" description="Zn(2)-C6 fungal-type" evidence="7">
    <location>
        <begin position="32"/>
        <end position="55"/>
    </location>
</feature>
<dbReference type="InterPro" id="IPR007219">
    <property type="entry name" value="XnlR_reg_dom"/>
</dbReference>
<feature type="region of interest" description="Disordered" evidence="6">
    <location>
        <begin position="1"/>
        <end position="23"/>
    </location>
</feature>
<evidence type="ECO:0000259" key="7">
    <source>
        <dbReference type="PROSITE" id="PS50048"/>
    </source>
</evidence>
<proteinExistence type="predicted"/>
<dbReference type="SUPFAM" id="SSF57701">
    <property type="entry name" value="Zn2/Cys6 DNA-binding domain"/>
    <property type="match status" value="1"/>
</dbReference>
<dbReference type="EMBL" id="JARH01001077">
    <property type="protein sequence ID" value="EXF73183.1"/>
    <property type="molecule type" value="Genomic_DNA"/>
</dbReference>
<evidence type="ECO:0000256" key="4">
    <source>
        <dbReference type="ARBA" id="ARBA00023163"/>
    </source>
</evidence>
<evidence type="ECO:0000313" key="9">
    <source>
        <dbReference type="Proteomes" id="UP000020467"/>
    </source>
</evidence>
<evidence type="ECO:0000256" key="1">
    <source>
        <dbReference type="ARBA" id="ARBA00004123"/>
    </source>
</evidence>
<dbReference type="Proteomes" id="UP000020467">
    <property type="component" value="Unassembled WGS sequence"/>
</dbReference>
<dbReference type="GO" id="GO:0008270">
    <property type="term" value="F:zinc ion binding"/>
    <property type="evidence" value="ECO:0007669"/>
    <property type="project" value="InterPro"/>
</dbReference>
<dbReference type="GO" id="GO:0000981">
    <property type="term" value="F:DNA-binding transcription factor activity, RNA polymerase II-specific"/>
    <property type="evidence" value="ECO:0007669"/>
    <property type="project" value="InterPro"/>
</dbReference>
<comment type="caution">
    <text evidence="8">The sequence shown here is derived from an EMBL/GenBank/DDBJ whole genome shotgun (WGS) entry which is preliminary data.</text>
</comment>
<comment type="subcellular location">
    <subcellularLocation>
        <location evidence="1">Nucleus</location>
    </subcellularLocation>
</comment>
<feature type="region of interest" description="Disordered" evidence="6">
    <location>
        <begin position="85"/>
        <end position="112"/>
    </location>
</feature>
<dbReference type="AlphaFoldDB" id="A0A010RM11"/>
<name>A0A010RM11_9PEZI</name>
<evidence type="ECO:0000256" key="6">
    <source>
        <dbReference type="SAM" id="MobiDB-lite"/>
    </source>
</evidence>
<protein>
    <recommendedName>
        <fullName evidence="7">Zn(2)-C6 fungal-type domain-containing protein</fullName>
    </recommendedName>
</protein>
<sequence>MDNGTELSHQSEAADAGHDDSGGASEAAAALACNCCRRRKLRCSREVPTCQQCRKTEDANGISGGIETNAYNIMAFFAKELHKFNSKSGSSSSEQRTQTESPGRAKRRRLDDHEPLNIAFTGDSIPALPVLPEEEDLEIVLKAYFAHIHPWIPIIHEARFRRRLREPEDDKLLLAVLHSMVLSASRFISDEDVATKLFGTHQQRSITRDWIVSTSMKTFNVESHQALIIVAFNDIGSGEAARAWSLVGSLTRTVEYLQLTVEHDDVDRPSLSQPFISLAPSESWTEAEERRRVFWKVFKLDRLISVTMGWNTSLTSDDVHCRLPCDGVLWRKEDEVVTPYFGIWDKAAGRIGNPIAFIPSHYAPTLQAGAAEEETHTPSDAGTSPGAPAASVDMSTVGAFAYCIEATESLSRVTSYFLQQKINMRDQRDISSWLTRFKELDLRLVHWKMLLPQKWKANMARQSTRMDPNLTLAHVTHNTSMILLHQLIAFPLREWPFKARLPSILSVDTCQTAAVEIAIIAENYLKHAPAAMPVSSQFVFCIYVAARVLLLRWRYDLGTELASEFWSLVQIMNEMAIRWAGPHSLEPARDNLAGKYSRKLTEMHSRCRDDASFNINVLGYTTEINHTASQEPQLSPHLRRSGTGRQEGITASGRNRRFADTQVEPAAGGVDTIVVAQQLPLNNPASLSNPTPNTMLAPPGLGLNGVEPMAQPSMYHRSSIGSGELSNISQMLLDQQFMDMDRIISYDDGIFETEYDGGGW</sequence>
<dbReference type="PROSITE" id="PS50048">
    <property type="entry name" value="ZN2_CY6_FUNGAL_2"/>
    <property type="match status" value="1"/>
</dbReference>
<dbReference type="STRING" id="1445577.A0A010RM11"/>
<evidence type="ECO:0000256" key="5">
    <source>
        <dbReference type="ARBA" id="ARBA00023242"/>
    </source>
</evidence>
<dbReference type="HOGENOM" id="CLU_009941_0_0_1"/>
<dbReference type="OrthoDB" id="4456959at2759"/>
<dbReference type="eggNOG" id="ENOG502SK3B">
    <property type="taxonomic scope" value="Eukaryota"/>
</dbReference>
<feature type="region of interest" description="Disordered" evidence="6">
    <location>
        <begin position="368"/>
        <end position="389"/>
    </location>
</feature>
<evidence type="ECO:0000256" key="2">
    <source>
        <dbReference type="ARBA" id="ARBA00022723"/>
    </source>
</evidence>
<dbReference type="PANTHER" id="PTHR47338:SF23">
    <property type="entry name" value="ZN(II)2CYS6 TRANSCRIPTION FACTOR (EUROFUNG)"/>
    <property type="match status" value="1"/>
</dbReference>
<dbReference type="GO" id="GO:0006351">
    <property type="term" value="P:DNA-templated transcription"/>
    <property type="evidence" value="ECO:0007669"/>
    <property type="project" value="InterPro"/>
</dbReference>
<dbReference type="Pfam" id="PF04082">
    <property type="entry name" value="Fungal_trans"/>
    <property type="match status" value="1"/>
</dbReference>
<keyword evidence="2" id="KW-0479">Metal-binding</keyword>
<keyword evidence="5" id="KW-0539">Nucleus</keyword>
<reference evidence="8 9" key="1">
    <citation type="submission" date="2014-02" db="EMBL/GenBank/DDBJ databases">
        <title>The genome sequence of Colletotrichum fioriniae PJ7.</title>
        <authorList>
            <person name="Baroncelli R."/>
            <person name="Thon M.R."/>
        </authorList>
    </citation>
    <scope>NUCLEOTIDE SEQUENCE [LARGE SCALE GENOMIC DNA]</scope>
    <source>
        <strain evidence="8 9">PJ7</strain>
    </source>
</reference>
<evidence type="ECO:0000313" key="8">
    <source>
        <dbReference type="EMBL" id="EXF73183.1"/>
    </source>
</evidence>
<organism evidence="8 9">
    <name type="scientific">Colletotrichum fioriniae PJ7</name>
    <dbReference type="NCBI Taxonomy" id="1445577"/>
    <lineage>
        <taxon>Eukaryota</taxon>
        <taxon>Fungi</taxon>
        <taxon>Dikarya</taxon>
        <taxon>Ascomycota</taxon>
        <taxon>Pezizomycotina</taxon>
        <taxon>Sordariomycetes</taxon>
        <taxon>Hypocreomycetidae</taxon>
        <taxon>Glomerellales</taxon>
        <taxon>Glomerellaceae</taxon>
        <taxon>Colletotrichum</taxon>
        <taxon>Colletotrichum acutatum species complex</taxon>
    </lineage>
</organism>
<dbReference type="GO" id="GO:0003677">
    <property type="term" value="F:DNA binding"/>
    <property type="evidence" value="ECO:0007669"/>
    <property type="project" value="InterPro"/>
</dbReference>
<dbReference type="GO" id="GO:0005634">
    <property type="term" value="C:nucleus"/>
    <property type="evidence" value="ECO:0007669"/>
    <property type="project" value="UniProtKB-SubCell"/>
</dbReference>
<dbReference type="KEGG" id="cfj:CFIO01_12255"/>
<dbReference type="Gene3D" id="4.10.240.10">
    <property type="entry name" value="Zn(2)-C6 fungal-type DNA-binding domain"/>
    <property type="match status" value="1"/>
</dbReference>
<dbReference type="InterPro" id="IPR050815">
    <property type="entry name" value="TF_fung"/>
</dbReference>
<dbReference type="CDD" id="cd00067">
    <property type="entry name" value="GAL4"/>
    <property type="match status" value="1"/>
</dbReference>
<dbReference type="InterPro" id="IPR036864">
    <property type="entry name" value="Zn2-C6_fun-type_DNA-bd_sf"/>
</dbReference>
<dbReference type="CDD" id="cd12148">
    <property type="entry name" value="fungal_TF_MHR"/>
    <property type="match status" value="1"/>
</dbReference>
<evidence type="ECO:0000256" key="3">
    <source>
        <dbReference type="ARBA" id="ARBA00023015"/>
    </source>
</evidence>
<keyword evidence="3" id="KW-0805">Transcription regulation</keyword>
<dbReference type="SMART" id="SM00906">
    <property type="entry name" value="Fungal_trans"/>
    <property type="match status" value="1"/>
</dbReference>
<gene>
    <name evidence="8" type="ORF">CFIO01_12255</name>
</gene>
<dbReference type="InterPro" id="IPR001138">
    <property type="entry name" value="Zn2Cys6_DnaBD"/>
</dbReference>
<dbReference type="PANTHER" id="PTHR47338">
    <property type="entry name" value="ZN(II)2CYS6 TRANSCRIPTION FACTOR (EUROFUNG)-RELATED"/>
    <property type="match status" value="1"/>
</dbReference>
<keyword evidence="4" id="KW-0804">Transcription</keyword>
<accession>A0A010RM11</accession>
<keyword evidence="9" id="KW-1185">Reference proteome</keyword>
<feature type="compositionally biased region" description="Polar residues" evidence="6">
    <location>
        <begin position="1"/>
        <end position="10"/>
    </location>
</feature>